<reference evidence="4 5" key="1">
    <citation type="journal article" date="2016" name="Nat. Commun.">
        <title>Thousands of microbial genomes shed light on interconnected biogeochemical processes in an aquifer system.</title>
        <authorList>
            <person name="Anantharaman K."/>
            <person name="Brown C.T."/>
            <person name="Hug L.A."/>
            <person name="Sharon I."/>
            <person name="Castelle C.J."/>
            <person name="Probst A.J."/>
            <person name="Thomas B.C."/>
            <person name="Singh A."/>
            <person name="Wilkins M.J."/>
            <person name="Karaoz U."/>
            <person name="Brodie E.L."/>
            <person name="Williams K.H."/>
            <person name="Hubbard S.S."/>
            <person name="Banfield J.F."/>
        </authorList>
    </citation>
    <scope>NUCLEOTIDE SEQUENCE [LARGE SCALE GENOMIC DNA]</scope>
</reference>
<dbReference type="Proteomes" id="UP000179095">
    <property type="component" value="Unassembled WGS sequence"/>
</dbReference>
<evidence type="ECO:0000256" key="1">
    <source>
        <dbReference type="ARBA" id="ARBA00001946"/>
    </source>
</evidence>
<comment type="cofactor">
    <cofactor evidence="1">
        <name>Mg(2+)</name>
        <dbReference type="ChEBI" id="CHEBI:18420"/>
    </cofactor>
</comment>
<dbReference type="EMBL" id="METQ01000055">
    <property type="protein sequence ID" value="OGC08423.1"/>
    <property type="molecule type" value="Genomic_DNA"/>
</dbReference>
<dbReference type="SUPFAM" id="SSF55811">
    <property type="entry name" value="Nudix"/>
    <property type="match status" value="1"/>
</dbReference>
<name>A0A1F4RLR1_UNCSA</name>
<dbReference type="GO" id="GO:0019693">
    <property type="term" value="P:ribose phosphate metabolic process"/>
    <property type="evidence" value="ECO:0007669"/>
    <property type="project" value="TreeGrafter"/>
</dbReference>
<dbReference type="InterPro" id="IPR020084">
    <property type="entry name" value="NUDIX_hydrolase_CS"/>
</dbReference>
<evidence type="ECO:0000256" key="2">
    <source>
        <dbReference type="ARBA" id="ARBA00022801"/>
    </source>
</evidence>
<evidence type="ECO:0000313" key="4">
    <source>
        <dbReference type="EMBL" id="OGC08423.1"/>
    </source>
</evidence>
<organism evidence="4 5">
    <name type="scientific">candidate division WOR-1 bacterium RIFCSPLOWO2_12_FULL_45_9</name>
    <dbReference type="NCBI Taxonomy" id="1802568"/>
    <lineage>
        <taxon>Bacteria</taxon>
        <taxon>Bacillati</taxon>
        <taxon>Saganbacteria</taxon>
    </lineage>
</organism>
<protein>
    <recommendedName>
        <fullName evidence="3">Nudix hydrolase domain-containing protein</fullName>
    </recommendedName>
</protein>
<dbReference type="InterPro" id="IPR000086">
    <property type="entry name" value="NUDIX_hydrolase_dom"/>
</dbReference>
<gene>
    <name evidence="4" type="ORF">A3F86_04750</name>
</gene>
<feature type="domain" description="Nudix hydrolase" evidence="3">
    <location>
        <begin position="40"/>
        <end position="169"/>
    </location>
</feature>
<dbReference type="GO" id="GO:0016787">
    <property type="term" value="F:hydrolase activity"/>
    <property type="evidence" value="ECO:0007669"/>
    <property type="project" value="UniProtKB-KW"/>
</dbReference>
<dbReference type="GO" id="GO:0006753">
    <property type="term" value="P:nucleoside phosphate metabolic process"/>
    <property type="evidence" value="ECO:0007669"/>
    <property type="project" value="TreeGrafter"/>
</dbReference>
<keyword evidence="2" id="KW-0378">Hydrolase</keyword>
<sequence length="189" mass="21209">MKHLIEKHIKSESIYKGHLLGVRKDTVKTPGGREAVRDVVEHPGAVAIVAITDDQELVFVRQFRQPVGEIVLEIPAGVPKKGEAWLDAAKRELKEETGYRAGKIRKIFQAYTTPGYSNEVLEYYLAEDLVQLKPHPDEDEYVEVDLIDLETCVDMVKNGKINDNKTIIGIMIATMADEVRGNPRLKSGE</sequence>
<dbReference type="PROSITE" id="PS51462">
    <property type="entry name" value="NUDIX"/>
    <property type="match status" value="1"/>
</dbReference>
<dbReference type="Pfam" id="PF00293">
    <property type="entry name" value="NUDIX"/>
    <property type="match status" value="1"/>
</dbReference>
<dbReference type="PROSITE" id="PS00893">
    <property type="entry name" value="NUDIX_BOX"/>
    <property type="match status" value="1"/>
</dbReference>
<proteinExistence type="predicted"/>
<dbReference type="AlphaFoldDB" id="A0A1F4RLR1"/>
<dbReference type="STRING" id="1802568.A3F86_04750"/>
<evidence type="ECO:0000259" key="3">
    <source>
        <dbReference type="PROSITE" id="PS51462"/>
    </source>
</evidence>
<dbReference type="PANTHER" id="PTHR11839">
    <property type="entry name" value="UDP/ADP-SUGAR PYROPHOSPHATASE"/>
    <property type="match status" value="1"/>
</dbReference>
<comment type="caution">
    <text evidence="4">The sequence shown here is derived from an EMBL/GenBank/DDBJ whole genome shotgun (WGS) entry which is preliminary data.</text>
</comment>
<dbReference type="FunFam" id="3.90.79.10:FF:000024">
    <property type="entry name" value="ADP-ribose pyrophosphatase"/>
    <property type="match status" value="1"/>
</dbReference>
<accession>A0A1F4RLR1</accession>
<dbReference type="Gene3D" id="3.90.79.10">
    <property type="entry name" value="Nucleoside Triphosphate Pyrophosphohydrolase"/>
    <property type="match status" value="1"/>
</dbReference>
<dbReference type="PANTHER" id="PTHR11839:SF18">
    <property type="entry name" value="NUDIX HYDROLASE DOMAIN-CONTAINING PROTEIN"/>
    <property type="match status" value="1"/>
</dbReference>
<evidence type="ECO:0000313" key="5">
    <source>
        <dbReference type="Proteomes" id="UP000179095"/>
    </source>
</evidence>
<dbReference type="InterPro" id="IPR015797">
    <property type="entry name" value="NUDIX_hydrolase-like_dom_sf"/>
</dbReference>